<accession>A0AA88ACS3</accession>
<comment type="caution">
    <text evidence="1">The sequence shown here is derived from an EMBL/GenBank/DDBJ whole genome shotgun (WGS) entry which is preliminary data.</text>
</comment>
<evidence type="ECO:0000313" key="1">
    <source>
        <dbReference type="EMBL" id="GMN49425.1"/>
    </source>
</evidence>
<gene>
    <name evidence="1" type="ORF">TIFTF001_018597</name>
</gene>
<name>A0AA88ACS3_FICCA</name>
<reference evidence="1" key="1">
    <citation type="submission" date="2023-07" db="EMBL/GenBank/DDBJ databases">
        <title>draft genome sequence of fig (Ficus carica).</title>
        <authorList>
            <person name="Takahashi T."/>
            <person name="Nishimura K."/>
        </authorList>
    </citation>
    <scope>NUCLEOTIDE SEQUENCE</scope>
</reference>
<dbReference type="AlphaFoldDB" id="A0AA88ACS3"/>
<organism evidence="1 2">
    <name type="scientific">Ficus carica</name>
    <name type="common">Common fig</name>
    <dbReference type="NCBI Taxonomy" id="3494"/>
    <lineage>
        <taxon>Eukaryota</taxon>
        <taxon>Viridiplantae</taxon>
        <taxon>Streptophyta</taxon>
        <taxon>Embryophyta</taxon>
        <taxon>Tracheophyta</taxon>
        <taxon>Spermatophyta</taxon>
        <taxon>Magnoliopsida</taxon>
        <taxon>eudicotyledons</taxon>
        <taxon>Gunneridae</taxon>
        <taxon>Pentapetalae</taxon>
        <taxon>rosids</taxon>
        <taxon>fabids</taxon>
        <taxon>Rosales</taxon>
        <taxon>Moraceae</taxon>
        <taxon>Ficeae</taxon>
        <taxon>Ficus</taxon>
    </lineage>
</organism>
<dbReference type="EMBL" id="BTGU01000031">
    <property type="protein sequence ID" value="GMN49425.1"/>
    <property type="molecule type" value="Genomic_DNA"/>
</dbReference>
<evidence type="ECO:0000313" key="2">
    <source>
        <dbReference type="Proteomes" id="UP001187192"/>
    </source>
</evidence>
<proteinExistence type="predicted"/>
<protein>
    <submittedName>
        <fullName evidence="1">Uncharacterized protein</fullName>
    </submittedName>
</protein>
<keyword evidence="2" id="KW-1185">Reference proteome</keyword>
<sequence>MEASRTISLATRRFASSIMISKGHARISGDMVTEALESFGTCSPVIWRR</sequence>
<dbReference type="Proteomes" id="UP001187192">
    <property type="component" value="Unassembled WGS sequence"/>
</dbReference>